<dbReference type="PANTHER" id="PTHR13388">
    <property type="entry name" value="DETONATOR, ISOFORM E"/>
    <property type="match status" value="1"/>
</dbReference>
<dbReference type="InterPro" id="IPR031436">
    <property type="entry name" value="TMEM132_C"/>
</dbReference>
<dbReference type="Pfam" id="PF23487">
    <property type="entry name" value="Ig_TMEM132_6th"/>
    <property type="match status" value="1"/>
</dbReference>
<feature type="compositionally biased region" description="Polar residues" evidence="1">
    <location>
        <begin position="8"/>
        <end position="20"/>
    </location>
</feature>
<dbReference type="InParanoid" id="A0A139W941"/>
<evidence type="ECO:0000259" key="4">
    <source>
        <dbReference type="Pfam" id="PF23486"/>
    </source>
</evidence>
<protein>
    <submittedName>
        <fullName evidence="6">Transmembrane protein 132D-like Protein</fullName>
    </submittedName>
</protein>
<dbReference type="STRING" id="7070.A0A139W941"/>
<evidence type="ECO:0000313" key="7">
    <source>
        <dbReference type="Proteomes" id="UP000007266"/>
    </source>
</evidence>
<feature type="domain" description="Transmembrane protein TMEM132 fifth" evidence="4">
    <location>
        <begin position="305"/>
        <end position="452"/>
    </location>
</feature>
<dbReference type="Pfam" id="PF23486">
    <property type="entry name" value="Ig_TMEM132_5th"/>
    <property type="match status" value="1"/>
</dbReference>
<dbReference type="AlphaFoldDB" id="A0A139W941"/>
<feature type="region of interest" description="Disordered" evidence="1">
    <location>
        <begin position="1"/>
        <end position="20"/>
    </location>
</feature>
<name>A0A139W941_TRICA</name>
<sequence length="967" mass="106634">MPAPELNGPSSTNGSPLSTDRFTVFQSSQPISVRATYGPFSTKQTVPARYVVPDPLPLNTTGPAIDLQDLATHHLDMSAHIVRNEIPRDSPVLRVLFHTGTDPGGRRQILLTRHHQRVCIVLHATLGTKPPLHAACSPDGEDGVCLAQITIPSSWWPPLPSPDKDGRPGKITKTPPRLVQVAYSVMEPRPEDAEGCHPKMQIQPSTVLGSVPLVPPKGAYKELKLTDAITMLLPHPPLFPKSRMHVPVFIDKEKAKMLTAIVISSVYVDGSEARGSVNGSVLVKYGTYIGLARFTVWMPEFPLDLQVTDTRLSQLKSWRVPDYHPSGVKSRRKKRSYASNWGGSNPPDDLGNVVEKPICRLRYQQSPVDVYAHFMAVDHDSGRISYLINRRTWLRVTDLVLPLLRVSDPRIASLHGRILQGRSMGRTEVQVLSPITGRVIGAKEIRVGNDKVGLSRLLVQVVSGLQLNISPDSSIENGYIAETSVTRKLTAQYQEGLLDIELEFSDGTRTPLRDIADSDYHLVVESLDPEVVAFAPMVASHHPRVIAVGEGNGDLLQVTLLLAEECRTSNRPKMKGAGPLATASASVTVDFTSSDLQHRPDILQNDGGSYGGSKREFQDLQDILKGTPLKDDDSQEPNVQARQYQGGKGVLRQHSPQHMTPLEISMYILLGTFCCAIVVFVVSCVVYASKFKAEEGAIAPGERAAPVAPGSLVVHRKPRETTTNAHDWVWLGRATLDSSNRNSSVANTNGNEMRITANPLNLNYCDPDDCLATSFSNPSHIELPSSSQADINSNRPIDSNTYCKSKSGGSNNEDLQVWNKPTPPPPLPPHGVPLQPKPPQPVEDYRPPVPPHRNIGVTSEATPPRKHHHHHHHRNSKHQDKHHHDYGWAVNGWSKDQEEEDEDLVMTASQEPMRSVFEFDDEPPKEEEKPEEVKLRSKPPKPDEEEVQFVQYPKSPNANGNGELVPV</sequence>
<feature type="domain" description="Transmembrane protein TMEM132 sixth" evidence="5">
    <location>
        <begin position="455"/>
        <end position="567"/>
    </location>
</feature>
<dbReference type="OMA" id="NGNFWEN"/>
<feature type="domain" description="Transmembrane protein TMEM132 C-terminal" evidence="3">
    <location>
        <begin position="652"/>
        <end position="735"/>
    </location>
</feature>
<dbReference type="eggNOG" id="KOG4789">
    <property type="taxonomic scope" value="Eukaryota"/>
</dbReference>
<dbReference type="InterPro" id="IPR055424">
    <property type="entry name" value="Ig_TMEM132_6th"/>
</dbReference>
<feature type="compositionally biased region" description="Pro residues" evidence="1">
    <location>
        <begin position="821"/>
        <end position="851"/>
    </location>
</feature>
<dbReference type="InterPro" id="IPR026307">
    <property type="entry name" value="TMEM132"/>
</dbReference>
<feature type="compositionally biased region" description="Basic and acidic residues" evidence="1">
    <location>
        <begin position="926"/>
        <end position="935"/>
    </location>
</feature>
<evidence type="ECO:0000256" key="2">
    <source>
        <dbReference type="SAM" id="Phobius"/>
    </source>
</evidence>
<evidence type="ECO:0000313" key="6">
    <source>
        <dbReference type="EMBL" id="KXZ75810.1"/>
    </source>
</evidence>
<dbReference type="Pfam" id="PF15706">
    <property type="entry name" value="TMEM132_C"/>
    <property type="match status" value="1"/>
</dbReference>
<feature type="region of interest" description="Disordered" evidence="1">
    <location>
        <begin position="781"/>
        <end position="967"/>
    </location>
</feature>
<accession>A0A139W941</accession>
<feature type="compositionally biased region" description="Polar residues" evidence="1">
    <location>
        <begin position="781"/>
        <end position="814"/>
    </location>
</feature>
<keyword evidence="7" id="KW-1185">Reference proteome</keyword>
<evidence type="ECO:0000256" key="1">
    <source>
        <dbReference type="SAM" id="MobiDB-lite"/>
    </source>
</evidence>
<dbReference type="FunCoup" id="A0A139W941">
    <property type="interactions" value="34"/>
</dbReference>
<keyword evidence="2" id="KW-0472">Membrane</keyword>
<feature type="compositionally biased region" description="Basic residues" evidence="1">
    <location>
        <begin position="864"/>
        <end position="881"/>
    </location>
</feature>
<proteinExistence type="predicted"/>
<feature type="transmembrane region" description="Helical" evidence="2">
    <location>
        <begin position="664"/>
        <end position="688"/>
    </location>
</feature>
<reference evidence="6 7" key="2">
    <citation type="journal article" date="2010" name="Nucleic Acids Res.">
        <title>BeetleBase in 2010: revisions to provide comprehensive genomic information for Tribolium castaneum.</title>
        <authorList>
            <person name="Kim H.S."/>
            <person name="Murphy T."/>
            <person name="Xia J."/>
            <person name="Caragea D."/>
            <person name="Park Y."/>
            <person name="Beeman R.W."/>
            <person name="Lorenzen M.D."/>
            <person name="Butcher S."/>
            <person name="Manak J.R."/>
            <person name="Brown S.J."/>
        </authorList>
    </citation>
    <scope>NUCLEOTIDE SEQUENCE [LARGE SCALE GENOMIC DNA]</scope>
    <source>
        <strain evidence="6 7">Georgia GA2</strain>
    </source>
</reference>
<gene>
    <name evidence="6" type="primary">AUGUSTUS-3.0.2_31844</name>
    <name evidence="6" type="ORF">TcasGA2_TC031844</name>
</gene>
<reference evidence="6 7" key="1">
    <citation type="journal article" date="2008" name="Nature">
        <title>The genome of the model beetle and pest Tribolium castaneum.</title>
        <authorList>
            <consortium name="Tribolium Genome Sequencing Consortium"/>
            <person name="Richards S."/>
            <person name="Gibbs R.A."/>
            <person name="Weinstock G.M."/>
            <person name="Brown S.J."/>
            <person name="Denell R."/>
            <person name="Beeman R.W."/>
            <person name="Gibbs R."/>
            <person name="Beeman R.W."/>
            <person name="Brown S.J."/>
            <person name="Bucher G."/>
            <person name="Friedrich M."/>
            <person name="Grimmelikhuijzen C.J."/>
            <person name="Klingler M."/>
            <person name="Lorenzen M."/>
            <person name="Richards S."/>
            <person name="Roth S."/>
            <person name="Schroder R."/>
            <person name="Tautz D."/>
            <person name="Zdobnov E.M."/>
            <person name="Muzny D."/>
            <person name="Gibbs R.A."/>
            <person name="Weinstock G.M."/>
            <person name="Attaway T."/>
            <person name="Bell S."/>
            <person name="Buhay C.J."/>
            <person name="Chandrabose M.N."/>
            <person name="Chavez D."/>
            <person name="Clerk-Blankenburg K.P."/>
            <person name="Cree A."/>
            <person name="Dao M."/>
            <person name="Davis C."/>
            <person name="Chacko J."/>
            <person name="Dinh H."/>
            <person name="Dugan-Rocha S."/>
            <person name="Fowler G."/>
            <person name="Garner T.T."/>
            <person name="Garnes J."/>
            <person name="Gnirke A."/>
            <person name="Hawes A."/>
            <person name="Hernandez J."/>
            <person name="Hines S."/>
            <person name="Holder M."/>
            <person name="Hume J."/>
            <person name="Jhangiani S.N."/>
            <person name="Joshi V."/>
            <person name="Khan Z.M."/>
            <person name="Jackson L."/>
            <person name="Kovar C."/>
            <person name="Kowis A."/>
            <person name="Lee S."/>
            <person name="Lewis L.R."/>
            <person name="Margolis J."/>
            <person name="Morgan M."/>
            <person name="Nazareth L.V."/>
            <person name="Nguyen N."/>
            <person name="Okwuonu G."/>
            <person name="Parker D."/>
            <person name="Richards S."/>
            <person name="Ruiz S.J."/>
            <person name="Santibanez J."/>
            <person name="Savard J."/>
            <person name="Scherer S.E."/>
            <person name="Schneider B."/>
            <person name="Sodergren E."/>
            <person name="Tautz D."/>
            <person name="Vattahil S."/>
            <person name="Villasana D."/>
            <person name="White C.S."/>
            <person name="Wright R."/>
            <person name="Park Y."/>
            <person name="Beeman R.W."/>
            <person name="Lord J."/>
            <person name="Oppert B."/>
            <person name="Lorenzen M."/>
            <person name="Brown S."/>
            <person name="Wang L."/>
            <person name="Savard J."/>
            <person name="Tautz D."/>
            <person name="Richards S."/>
            <person name="Weinstock G."/>
            <person name="Gibbs R.A."/>
            <person name="Liu Y."/>
            <person name="Worley K."/>
            <person name="Weinstock G."/>
            <person name="Elsik C.G."/>
            <person name="Reese J.T."/>
            <person name="Elhaik E."/>
            <person name="Landan G."/>
            <person name="Graur D."/>
            <person name="Arensburger P."/>
            <person name="Atkinson P."/>
            <person name="Beeman R.W."/>
            <person name="Beidler J."/>
            <person name="Brown S.J."/>
            <person name="Demuth J.P."/>
            <person name="Drury D.W."/>
            <person name="Du Y.Z."/>
            <person name="Fujiwara H."/>
            <person name="Lorenzen M."/>
            <person name="Maselli V."/>
            <person name="Osanai M."/>
            <person name="Park Y."/>
            <person name="Robertson H.M."/>
            <person name="Tu Z."/>
            <person name="Wang J.J."/>
            <person name="Wang S."/>
            <person name="Richards S."/>
            <person name="Song H."/>
            <person name="Zhang L."/>
            <person name="Sodergren E."/>
            <person name="Werner D."/>
            <person name="Stanke M."/>
            <person name="Morgenstern B."/>
            <person name="Solovyev V."/>
            <person name="Kosarev P."/>
            <person name="Brown G."/>
            <person name="Chen H.C."/>
            <person name="Ermolaeva O."/>
            <person name="Hlavina W."/>
            <person name="Kapustin Y."/>
            <person name="Kiryutin B."/>
            <person name="Kitts P."/>
            <person name="Maglott D."/>
            <person name="Pruitt K."/>
            <person name="Sapojnikov V."/>
            <person name="Souvorov A."/>
            <person name="Mackey A.J."/>
            <person name="Waterhouse R.M."/>
            <person name="Wyder S."/>
            <person name="Zdobnov E.M."/>
            <person name="Zdobnov E.M."/>
            <person name="Wyder S."/>
            <person name="Kriventseva E.V."/>
            <person name="Kadowaki T."/>
            <person name="Bork P."/>
            <person name="Aranda M."/>
            <person name="Bao R."/>
            <person name="Beermann A."/>
            <person name="Berns N."/>
            <person name="Bolognesi R."/>
            <person name="Bonneton F."/>
            <person name="Bopp D."/>
            <person name="Brown S.J."/>
            <person name="Bucher G."/>
            <person name="Butts T."/>
            <person name="Chaumot A."/>
            <person name="Denell R.E."/>
            <person name="Ferrier D.E."/>
            <person name="Friedrich M."/>
            <person name="Gordon C.M."/>
            <person name="Jindra M."/>
            <person name="Klingler M."/>
            <person name="Lan Q."/>
            <person name="Lattorff H.M."/>
            <person name="Laudet V."/>
            <person name="von Levetsow C."/>
            <person name="Liu Z."/>
            <person name="Lutz R."/>
            <person name="Lynch J.A."/>
            <person name="da Fonseca R.N."/>
            <person name="Posnien N."/>
            <person name="Reuter R."/>
            <person name="Roth S."/>
            <person name="Savard J."/>
            <person name="Schinko J.B."/>
            <person name="Schmitt C."/>
            <person name="Schoppmeier M."/>
            <person name="Schroder R."/>
            <person name="Shippy T.D."/>
            <person name="Simonnet F."/>
            <person name="Marques-Souza H."/>
            <person name="Tautz D."/>
            <person name="Tomoyasu Y."/>
            <person name="Trauner J."/>
            <person name="Van der Zee M."/>
            <person name="Vervoort M."/>
            <person name="Wittkopp N."/>
            <person name="Wimmer E.A."/>
            <person name="Yang X."/>
            <person name="Jones A.K."/>
            <person name="Sattelle D.B."/>
            <person name="Ebert P.R."/>
            <person name="Nelson D."/>
            <person name="Scott J.G."/>
            <person name="Beeman R.W."/>
            <person name="Muthukrishnan S."/>
            <person name="Kramer K.J."/>
            <person name="Arakane Y."/>
            <person name="Beeman R.W."/>
            <person name="Zhu Q."/>
            <person name="Hogenkamp D."/>
            <person name="Dixit R."/>
            <person name="Oppert B."/>
            <person name="Jiang H."/>
            <person name="Zou Z."/>
            <person name="Marshall J."/>
            <person name="Elpidina E."/>
            <person name="Vinokurov K."/>
            <person name="Oppert C."/>
            <person name="Zou Z."/>
            <person name="Evans J."/>
            <person name="Lu Z."/>
            <person name="Zhao P."/>
            <person name="Sumathipala N."/>
            <person name="Altincicek B."/>
            <person name="Vilcinskas A."/>
            <person name="Williams M."/>
            <person name="Hultmark D."/>
            <person name="Hetru C."/>
            <person name="Jiang H."/>
            <person name="Grimmelikhuijzen C.J."/>
            <person name="Hauser F."/>
            <person name="Cazzamali G."/>
            <person name="Williamson M."/>
            <person name="Park Y."/>
            <person name="Li B."/>
            <person name="Tanaka Y."/>
            <person name="Predel R."/>
            <person name="Neupert S."/>
            <person name="Schachtner J."/>
            <person name="Verleyen P."/>
            <person name="Raible F."/>
            <person name="Bork P."/>
            <person name="Friedrich M."/>
            <person name="Walden K.K."/>
            <person name="Robertson H.M."/>
            <person name="Angeli S."/>
            <person name="Foret S."/>
            <person name="Bucher G."/>
            <person name="Schuetz S."/>
            <person name="Maleszka R."/>
            <person name="Wimmer E.A."/>
            <person name="Beeman R.W."/>
            <person name="Lorenzen M."/>
            <person name="Tomoyasu Y."/>
            <person name="Miller S.C."/>
            <person name="Grossmann D."/>
            <person name="Bucher G."/>
        </authorList>
    </citation>
    <scope>NUCLEOTIDE SEQUENCE [LARGE SCALE GENOMIC DNA]</scope>
    <source>
        <strain evidence="6 7">Georgia GA2</strain>
    </source>
</reference>
<dbReference type="InterPro" id="IPR055423">
    <property type="entry name" value="Ig_TMEM132_5th"/>
</dbReference>
<dbReference type="Proteomes" id="UP000007266">
    <property type="component" value="Unassembled WGS sequence"/>
</dbReference>
<evidence type="ECO:0000259" key="3">
    <source>
        <dbReference type="Pfam" id="PF15706"/>
    </source>
</evidence>
<evidence type="ECO:0000259" key="5">
    <source>
        <dbReference type="Pfam" id="PF23487"/>
    </source>
</evidence>
<dbReference type="EMBL" id="KQ972687">
    <property type="protein sequence ID" value="KXZ75810.1"/>
    <property type="molecule type" value="Genomic_DNA"/>
</dbReference>
<keyword evidence="2" id="KW-1133">Transmembrane helix</keyword>
<organism evidence="6 7">
    <name type="scientific">Tribolium castaneum</name>
    <name type="common">Red flour beetle</name>
    <dbReference type="NCBI Taxonomy" id="7070"/>
    <lineage>
        <taxon>Eukaryota</taxon>
        <taxon>Metazoa</taxon>
        <taxon>Ecdysozoa</taxon>
        <taxon>Arthropoda</taxon>
        <taxon>Hexapoda</taxon>
        <taxon>Insecta</taxon>
        <taxon>Pterygota</taxon>
        <taxon>Neoptera</taxon>
        <taxon>Endopterygota</taxon>
        <taxon>Coleoptera</taxon>
        <taxon>Polyphaga</taxon>
        <taxon>Cucujiformia</taxon>
        <taxon>Tenebrionidae</taxon>
        <taxon>Tenebrionidae incertae sedis</taxon>
        <taxon>Tribolium</taxon>
    </lineage>
</organism>
<dbReference type="PANTHER" id="PTHR13388:SF11">
    <property type="entry name" value="DETONATOR, ISOFORM E"/>
    <property type="match status" value="1"/>
</dbReference>
<keyword evidence="2 6" id="KW-0812">Transmembrane</keyword>